<evidence type="ECO:0000256" key="1">
    <source>
        <dbReference type="ARBA" id="ARBA00004162"/>
    </source>
</evidence>
<protein>
    <submittedName>
        <fullName evidence="6">Uncharacterized protein</fullName>
    </submittedName>
</protein>
<dbReference type="PANTHER" id="PTHR39083">
    <property type="entry name" value="CYCLIC DI-GMP-BINDING PROTEIN"/>
    <property type="match status" value="1"/>
</dbReference>
<comment type="caution">
    <text evidence="6">The sequence shown here is derived from an EMBL/GenBank/DDBJ whole genome shotgun (WGS) entry which is preliminary data.</text>
</comment>
<sequence>VLWVPLAPEAYSQISNSIFTTSESISNSPQAPVAATATPIPLIQTEVVPFGQLGFEGQILNGPYDSTDISFAYPPDWLLKFGTDVQVNFKVLSNTGLENDQLPTHHLDGTLQVYFNWVRIASIPLDHIGEYEVRAGILGWDLNPLEDGTNFVRIALVSEEGCEYDIPISVYIYPTSSLKLKYIRARSYPYPRLASLPRPIFQSQNFLPAKATIVIPDQPTESEIQAALDVSAGFGSMTKGELEMNLTTASQLTEEERETNHLIF</sequence>
<name>X0W7I7_9ZZZZ</name>
<feature type="non-terminal residue" evidence="6">
    <location>
        <position position="264"/>
    </location>
</feature>
<evidence type="ECO:0000256" key="4">
    <source>
        <dbReference type="ARBA" id="ARBA00022989"/>
    </source>
</evidence>
<evidence type="ECO:0000256" key="2">
    <source>
        <dbReference type="ARBA" id="ARBA00022475"/>
    </source>
</evidence>
<evidence type="ECO:0000256" key="5">
    <source>
        <dbReference type="ARBA" id="ARBA00023136"/>
    </source>
</evidence>
<evidence type="ECO:0000313" key="6">
    <source>
        <dbReference type="EMBL" id="GAG08621.1"/>
    </source>
</evidence>
<dbReference type="InterPro" id="IPR018513">
    <property type="entry name" value="Cell_synthase_bac"/>
</dbReference>
<proteinExistence type="predicted"/>
<reference evidence="6" key="1">
    <citation type="journal article" date="2014" name="Front. Microbiol.">
        <title>High frequency of phylogenetically diverse reductive dehalogenase-homologous genes in deep subseafloor sedimentary metagenomes.</title>
        <authorList>
            <person name="Kawai M."/>
            <person name="Futagami T."/>
            <person name="Toyoda A."/>
            <person name="Takaki Y."/>
            <person name="Nishi S."/>
            <person name="Hori S."/>
            <person name="Arai W."/>
            <person name="Tsubouchi T."/>
            <person name="Morono Y."/>
            <person name="Uchiyama I."/>
            <person name="Ito T."/>
            <person name="Fujiyama A."/>
            <person name="Inagaki F."/>
            <person name="Takami H."/>
        </authorList>
    </citation>
    <scope>NUCLEOTIDE SEQUENCE</scope>
    <source>
        <strain evidence="6">Expedition CK06-06</strain>
    </source>
</reference>
<keyword evidence="3" id="KW-0812">Transmembrane</keyword>
<dbReference type="GO" id="GO:0006011">
    <property type="term" value="P:UDP-alpha-D-glucose metabolic process"/>
    <property type="evidence" value="ECO:0007669"/>
    <property type="project" value="InterPro"/>
</dbReference>
<keyword evidence="5" id="KW-0472">Membrane</keyword>
<evidence type="ECO:0000256" key="3">
    <source>
        <dbReference type="ARBA" id="ARBA00022692"/>
    </source>
</evidence>
<dbReference type="GO" id="GO:0005886">
    <property type="term" value="C:plasma membrane"/>
    <property type="evidence" value="ECO:0007669"/>
    <property type="project" value="UniProtKB-SubCell"/>
</dbReference>
<keyword evidence="4" id="KW-1133">Transmembrane helix</keyword>
<dbReference type="AlphaFoldDB" id="X0W7I7"/>
<dbReference type="PANTHER" id="PTHR39083:SF1">
    <property type="entry name" value="CYCLIC DI-GMP-BINDING PROTEIN"/>
    <property type="match status" value="1"/>
</dbReference>
<organism evidence="6">
    <name type="scientific">marine sediment metagenome</name>
    <dbReference type="NCBI Taxonomy" id="412755"/>
    <lineage>
        <taxon>unclassified sequences</taxon>
        <taxon>metagenomes</taxon>
        <taxon>ecological metagenomes</taxon>
    </lineage>
</organism>
<dbReference type="Pfam" id="PF03170">
    <property type="entry name" value="BcsB"/>
    <property type="match status" value="1"/>
</dbReference>
<gene>
    <name evidence="6" type="ORF">S01H1_44593</name>
</gene>
<dbReference type="EMBL" id="BARS01028448">
    <property type="protein sequence ID" value="GAG08621.1"/>
    <property type="molecule type" value="Genomic_DNA"/>
</dbReference>
<comment type="subcellular location">
    <subcellularLocation>
        <location evidence="1">Cell membrane</location>
        <topology evidence="1">Single-pass membrane protein</topology>
    </subcellularLocation>
</comment>
<accession>X0W7I7</accession>
<keyword evidence="2" id="KW-1003">Cell membrane</keyword>
<dbReference type="Gene3D" id="2.60.120.260">
    <property type="entry name" value="Galactose-binding domain-like"/>
    <property type="match status" value="1"/>
</dbReference>
<feature type="non-terminal residue" evidence="6">
    <location>
        <position position="1"/>
    </location>
</feature>